<feature type="domain" description="Metalloprotease TldD/E C-terminal" evidence="1">
    <location>
        <begin position="224"/>
        <end position="409"/>
    </location>
</feature>
<dbReference type="GO" id="GO:0005829">
    <property type="term" value="C:cytosol"/>
    <property type="evidence" value="ECO:0007669"/>
    <property type="project" value="TreeGrafter"/>
</dbReference>
<dbReference type="InterPro" id="IPR047657">
    <property type="entry name" value="PmbA"/>
</dbReference>
<dbReference type="AlphaFoldDB" id="A0A4R1RBK0"/>
<dbReference type="Pfam" id="PF19289">
    <property type="entry name" value="PmbA_TldD_3rd"/>
    <property type="match status" value="1"/>
</dbReference>
<dbReference type="PANTHER" id="PTHR43421">
    <property type="entry name" value="METALLOPROTEASE PMBA"/>
    <property type="match status" value="1"/>
</dbReference>
<protein>
    <submittedName>
        <fullName evidence="2">PmbA protein</fullName>
    </submittedName>
</protein>
<accession>A0A4R1RBK0</accession>
<comment type="caution">
    <text evidence="2">The sequence shown here is derived from an EMBL/GenBank/DDBJ whole genome shotgun (WGS) entry which is preliminary data.</text>
</comment>
<proteinExistence type="predicted"/>
<dbReference type="GO" id="GO:0006508">
    <property type="term" value="P:proteolysis"/>
    <property type="evidence" value="ECO:0007669"/>
    <property type="project" value="InterPro"/>
</dbReference>
<dbReference type="SUPFAM" id="SSF111283">
    <property type="entry name" value="Putative modulator of DNA gyrase, PmbA/TldD"/>
    <property type="match status" value="1"/>
</dbReference>
<dbReference type="GO" id="GO:0008237">
    <property type="term" value="F:metallopeptidase activity"/>
    <property type="evidence" value="ECO:0007669"/>
    <property type="project" value="InterPro"/>
</dbReference>
<dbReference type="Proteomes" id="UP000295008">
    <property type="component" value="Unassembled WGS sequence"/>
</dbReference>
<dbReference type="EMBL" id="SLUN01000022">
    <property type="protein sequence ID" value="TCL63010.1"/>
    <property type="molecule type" value="Genomic_DNA"/>
</dbReference>
<reference evidence="2 3" key="1">
    <citation type="submission" date="2019-03" db="EMBL/GenBank/DDBJ databases">
        <title>Genomic Encyclopedia of Type Strains, Phase IV (KMG-IV): sequencing the most valuable type-strain genomes for metagenomic binning, comparative biology and taxonomic classification.</title>
        <authorList>
            <person name="Goeker M."/>
        </authorList>
    </citation>
    <scope>NUCLEOTIDE SEQUENCE [LARGE SCALE GENOMIC DNA]</scope>
    <source>
        <strain evidence="2 3">LX-B</strain>
    </source>
</reference>
<keyword evidence="3" id="KW-1185">Reference proteome</keyword>
<name>A0A4R1RBK0_HYDET</name>
<evidence type="ECO:0000313" key="2">
    <source>
        <dbReference type="EMBL" id="TCL63010.1"/>
    </source>
</evidence>
<organism evidence="2 3">
    <name type="scientific">Hydrogenispora ethanolica</name>
    <dbReference type="NCBI Taxonomy" id="1082276"/>
    <lineage>
        <taxon>Bacteria</taxon>
        <taxon>Bacillati</taxon>
        <taxon>Bacillota</taxon>
        <taxon>Hydrogenispora</taxon>
    </lineage>
</organism>
<dbReference type="InterPro" id="IPR045569">
    <property type="entry name" value="Metalloprtase-TldD/E_C"/>
</dbReference>
<sequence length="435" mass="48777">MILAEQLADILTSYQKRDSDLTEWRFDLHDTRGLEVGLKDNRIGGPYSAPSYKRSISGEIFLYWKNQRYSSGKLDSQVTESFDEYMNNWKTAAYSDPEGVSLYTPKEVPQVDLADSAVEHIVDRDNSQPFRLLETGLRKLSAAGLRKINGKVRCFHSTRVMKNSAGFSLEYRQTPVEFYFEVNNSYGESFQEKFWPAEDKIEAIIQNTARIGKLLDNTVSTNFSGEIRLLFPPEVFESFLSQFLISNLYGSLVVNRQSRFSLDDFKENRMVLRNDLSLVLDTLQPLRAFSYLCTSEGVPGGQIELIEHGRLRTPILGLKYAKKTGFPPTPVVAGGRGFFIKTGLAVPEWEQLIKNTERGLIVYSVLGMHTQDSSSGSFSLTADQCLLVENGAVLGKVKAVINGDFLKSLAAEDSYFGKISDEDNPGYSFLASATI</sequence>
<evidence type="ECO:0000259" key="1">
    <source>
        <dbReference type="Pfam" id="PF19289"/>
    </source>
</evidence>
<evidence type="ECO:0000313" key="3">
    <source>
        <dbReference type="Proteomes" id="UP000295008"/>
    </source>
</evidence>
<dbReference type="InterPro" id="IPR036059">
    <property type="entry name" value="TldD/PmbA_sf"/>
</dbReference>
<dbReference type="PANTHER" id="PTHR43421:SF1">
    <property type="entry name" value="METALLOPROTEASE PMBA"/>
    <property type="match status" value="1"/>
</dbReference>
<gene>
    <name evidence="2" type="ORF">EDC14_102265</name>
</gene>